<evidence type="ECO:0000256" key="3">
    <source>
        <dbReference type="ARBA" id="ARBA00006958"/>
    </source>
</evidence>
<dbReference type="AlphaFoldDB" id="A0A915CP11"/>
<name>A0A915CP11_9BILA</name>
<keyword evidence="5" id="KW-0479">Metal-binding</keyword>
<dbReference type="Proteomes" id="UP000887574">
    <property type="component" value="Unplaced"/>
</dbReference>
<accession>A0A915CP11</accession>
<keyword evidence="6" id="KW-0378">Hydrolase</keyword>
<keyword evidence="4" id="KW-0540">Nuclease</keyword>
<evidence type="ECO:0000259" key="8">
    <source>
        <dbReference type="Pfam" id="PF13359"/>
    </source>
</evidence>
<dbReference type="PANTHER" id="PTHR22930">
    <property type="match status" value="1"/>
</dbReference>
<evidence type="ECO:0000256" key="7">
    <source>
        <dbReference type="ARBA" id="ARBA00023242"/>
    </source>
</evidence>
<evidence type="ECO:0000313" key="10">
    <source>
        <dbReference type="WBParaSite" id="jg11018"/>
    </source>
</evidence>
<dbReference type="GO" id="GO:0004518">
    <property type="term" value="F:nuclease activity"/>
    <property type="evidence" value="ECO:0007669"/>
    <property type="project" value="UniProtKB-KW"/>
</dbReference>
<evidence type="ECO:0000256" key="6">
    <source>
        <dbReference type="ARBA" id="ARBA00022801"/>
    </source>
</evidence>
<proteinExistence type="inferred from homology"/>
<comment type="subcellular location">
    <subcellularLocation>
        <location evidence="2">Nucleus</location>
    </subcellularLocation>
</comment>
<dbReference type="InterPro" id="IPR045249">
    <property type="entry name" value="HARBI1-like"/>
</dbReference>
<organism evidence="9 10">
    <name type="scientific">Ditylenchus dipsaci</name>
    <dbReference type="NCBI Taxonomy" id="166011"/>
    <lineage>
        <taxon>Eukaryota</taxon>
        <taxon>Metazoa</taxon>
        <taxon>Ecdysozoa</taxon>
        <taxon>Nematoda</taxon>
        <taxon>Chromadorea</taxon>
        <taxon>Rhabditida</taxon>
        <taxon>Tylenchina</taxon>
        <taxon>Tylenchomorpha</taxon>
        <taxon>Sphaerularioidea</taxon>
        <taxon>Anguinidae</taxon>
        <taxon>Anguininae</taxon>
        <taxon>Ditylenchus</taxon>
    </lineage>
</organism>
<dbReference type="Pfam" id="PF13359">
    <property type="entry name" value="DDE_Tnp_4"/>
    <property type="match status" value="1"/>
</dbReference>
<evidence type="ECO:0000256" key="5">
    <source>
        <dbReference type="ARBA" id="ARBA00022723"/>
    </source>
</evidence>
<comment type="cofactor">
    <cofactor evidence="1">
        <name>a divalent metal cation</name>
        <dbReference type="ChEBI" id="CHEBI:60240"/>
    </cofactor>
</comment>
<evidence type="ECO:0000256" key="4">
    <source>
        <dbReference type="ARBA" id="ARBA00022722"/>
    </source>
</evidence>
<sequence length="228" mass="25614">MWTRWNMPNTLGCIDGKHIEIKKPANSGSLHYNYKGYFSNVLLAVCDADYKIIYADFGSYGHASDAGVFDRSDFPQALRNGSMNIPTPSSLPGTDTASSFFFLGDGAFPLLTNAMKPFSGHGLSLERRIFNYRLSRCRRLIENVFGMLALKWRFLLSGIEARPETADWIVKAALCPHNFILEEHTNYDPRRLADDGDEDNGTWRSLINNQLPNISCQVQAPKAGKRQS</sequence>
<comment type="similarity">
    <text evidence="3">Belongs to the HARBI1 family.</text>
</comment>
<keyword evidence="7" id="KW-0539">Nucleus</keyword>
<reference evidence="10" key="1">
    <citation type="submission" date="2022-11" db="UniProtKB">
        <authorList>
            <consortium name="WormBaseParasite"/>
        </authorList>
    </citation>
    <scope>IDENTIFICATION</scope>
</reference>
<dbReference type="WBParaSite" id="jg11018">
    <property type="protein sequence ID" value="jg11018"/>
    <property type="gene ID" value="jg11018"/>
</dbReference>
<evidence type="ECO:0000256" key="1">
    <source>
        <dbReference type="ARBA" id="ARBA00001968"/>
    </source>
</evidence>
<dbReference type="GO" id="GO:0016787">
    <property type="term" value="F:hydrolase activity"/>
    <property type="evidence" value="ECO:0007669"/>
    <property type="project" value="UniProtKB-KW"/>
</dbReference>
<dbReference type="InterPro" id="IPR027806">
    <property type="entry name" value="HARBI1_dom"/>
</dbReference>
<dbReference type="PANTHER" id="PTHR22930:SF269">
    <property type="entry name" value="NUCLEASE HARBI1-LIKE PROTEIN"/>
    <property type="match status" value="1"/>
</dbReference>
<dbReference type="GO" id="GO:0005634">
    <property type="term" value="C:nucleus"/>
    <property type="evidence" value="ECO:0007669"/>
    <property type="project" value="UniProtKB-SubCell"/>
</dbReference>
<dbReference type="GO" id="GO:0046872">
    <property type="term" value="F:metal ion binding"/>
    <property type="evidence" value="ECO:0007669"/>
    <property type="project" value="UniProtKB-KW"/>
</dbReference>
<evidence type="ECO:0000256" key="2">
    <source>
        <dbReference type="ARBA" id="ARBA00004123"/>
    </source>
</evidence>
<feature type="domain" description="DDE Tnp4" evidence="8">
    <location>
        <begin position="14"/>
        <end position="178"/>
    </location>
</feature>
<protein>
    <submittedName>
        <fullName evidence="10">DDE Tnp4 domain-containing protein</fullName>
    </submittedName>
</protein>
<keyword evidence="9" id="KW-1185">Reference proteome</keyword>
<evidence type="ECO:0000313" key="9">
    <source>
        <dbReference type="Proteomes" id="UP000887574"/>
    </source>
</evidence>